<organism evidence="3 4">
    <name type="scientific">Sanguibacter antarcticus</name>
    <dbReference type="NCBI Taxonomy" id="372484"/>
    <lineage>
        <taxon>Bacteria</taxon>
        <taxon>Bacillati</taxon>
        <taxon>Actinomycetota</taxon>
        <taxon>Actinomycetes</taxon>
        <taxon>Micrococcales</taxon>
        <taxon>Sanguibacteraceae</taxon>
        <taxon>Sanguibacter</taxon>
    </lineage>
</organism>
<protein>
    <submittedName>
        <fullName evidence="3">TadE-like protein</fullName>
    </submittedName>
</protein>
<evidence type="ECO:0000259" key="2">
    <source>
        <dbReference type="Pfam" id="PF07811"/>
    </source>
</evidence>
<keyword evidence="4" id="KW-1185">Reference proteome</keyword>
<evidence type="ECO:0000256" key="1">
    <source>
        <dbReference type="SAM" id="Phobius"/>
    </source>
</evidence>
<gene>
    <name evidence="3" type="ORF">ATL42_3101</name>
</gene>
<dbReference type="Pfam" id="PF07811">
    <property type="entry name" value="TadE"/>
    <property type="match status" value="1"/>
</dbReference>
<feature type="domain" description="TadE-like" evidence="2">
    <location>
        <begin position="17"/>
        <end position="59"/>
    </location>
</feature>
<reference evidence="3 4" key="1">
    <citation type="submission" date="2017-10" db="EMBL/GenBank/DDBJ databases">
        <title>Sequencing the genomes of 1000 actinobacteria strains.</title>
        <authorList>
            <person name="Klenk H.-P."/>
        </authorList>
    </citation>
    <scope>NUCLEOTIDE SEQUENCE [LARGE SCALE GENOMIC DNA]</scope>
    <source>
        <strain evidence="3 4">DSM 18966</strain>
    </source>
</reference>
<dbReference type="EMBL" id="PDJG01000001">
    <property type="protein sequence ID" value="PFG35163.1"/>
    <property type="molecule type" value="Genomic_DNA"/>
</dbReference>
<feature type="transmembrane region" description="Helical" evidence="1">
    <location>
        <begin position="23"/>
        <end position="46"/>
    </location>
</feature>
<dbReference type="NCBIfam" id="NF041390">
    <property type="entry name" value="TadE_Rv3655c"/>
    <property type="match status" value="1"/>
</dbReference>
<evidence type="ECO:0000313" key="3">
    <source>
        <dbReference type="EMBL" id="PFG35163.1"/>
    </source>
</evidence>
<sequence>MGGHRREQDLAADRERGAVTAELAVALPAVVLVLVAVLVIAAAGIVQLRVTDAARAGARAAAAGETDARAAEIAQRTAGDAVSVSVHRADPWVTVTVAAPVAGGWFGGRGLAASATSTAWLESAVVVGGTQ</sequence>
<comment type="caution">
    <text evidence="3">The sequence shown here is derived from an EMBL/GenBank/DDBJ whole genome shotgun (WGS) entry which is preliminary data.</text>
</comment>
<dbReference type="InterPro" id="IPR049790">
    <property type="entry name" value="Rv3655c/TadE"/>
</dbReference>
<proteinExistence type="predicted"/>
<keyword evidence="1" id="KW-1133">Transmembrane helix</keyword>
<keyword evidence="1" id="KW-0812">Transmembrane</keyword>
<accession>A0A2A9E8K1</accession>
<dbReference type="AlphaFoldDB" id="A0A2A9E8K1"/>
<evidence type="ECO:0000313" key="4">
    <source>
        <dbReference type="Proteomes" id="UP000225548"/>
    </source>
</evidence>
<name>A0A2A9E8K1_9MICO</name>
<dbReference type="Proteomes" id="UP000225548">
    <property type="component" value="Unassembled WGS sequence"/>
</dbReference>
<keyword evidence="1" id="KW-0472">Membrane</keyword>
<dbReference type="InterPro" id="IPR012495">
    <property type="entry name" value="TadE-like_dom"/>
</dbReference>